<comment type="subcellular location">
    <subcellularLocation>
        <location evidence="1">Membrane</location>
        <topology evidence="1">Single-pass membrane protein</topology>
    </subcellularLocation>
</comment>
<dbReference type="FunCoup" id="A0A7J7CZZ4">
    <property type="interactions" value="71"/>
</dbReference>
<dbReference type="EMBL" id="JAAARO010000012">
    <property type="protein sequence ID" value="KAF5739685.1"/>
    <property type="molecule type" value="Genomic_DNA"/>
</dbReference>
<protein>
    <submittedName>
        <fullName evidence="7">Putative Late embryogenesis abundant (LEA) hydroxyproline-rich glycoprotein family</fullName>
    </submittedName>
</protein>
<keyword evidence="3 5" id="KW-1133">Transmembrane helix</keyword>
<reference evidence="7 8" key="1">
    <citation type="journal article" date="2020" name="Nat. Commun.">
        <title>Genome of Tripterygium wilfordii and identification of cytochrome P450 involved in triptolide biosynthesis.</title>
        <authorList>
            <person name="Tu L."/>
            <person name="Su P."/>
            <person name="Zhang Z."/>
            <person name="Gao L."/>
            <person name="Wang J."/>
            <person name="Hu T."/>
            <person name="Zhou J."/>
            <person name="Zhang Y."/>
            <person name="Zhao Y."/>
            <person name="Liu Y."/>
            <person name="Song Y."/>
            <person name="Tong Y."/>
            <person name="Lu Y."/>
            <person name="Yang J."/>
            <person name="Xu C."/>
            <person name="Jia M."/>
            <person name="Peters R.J."/>
            <person name="Huang L."/>
            <person name="Gao W."/>
        </authorList>
    </citation>
    <scope>NUCLEOTIDE SEQUENCE [LARGE SCALE GENOMIC DNA]</scope>
    <source>
        <strain evidence="8">cv. XIE 37</strain>
        <tissue evidence="7">Leaf</tissue>
    </source>
</reference>
<evidence type="ECO:0000256" key="2">
    <source>
        <dbReference type="ARBA" id="ARBA00022692"/>
    </source>
</evidence>
<sequence>MADKQPHLNGAFYGPSIPPPRYNHRRGCGCCILSLFFKIMLALVVIAGIAILVFWLVVRPNKVKFHVTNARLTEFNLTSNNNLNYNLALNLTIRNPNKKIGVYYDVIEARALYEDQRLKSVYLPNFYQGHKSTNTISPVFQGQQAVFFGADETAEYNQETVNGVYSFDVNLYLRIRFKLGDFITGKFKPKVKCEFQVPLNSADGRLAGGVESSKCDVDIGRWI</sequence>
<dbReference type="Proteomes" id="UP000593562">
    <property type="component" value="Unassembled WGS sequence"/>
</dbReference>
<dbReference type="PANTHER" id="PTHR31415">
    <property type="entry name" value="OS05G0367900 PROTEIN"/>
    <property type="match status" value="1"/>
</dbReference>
<organism evidence="7 8">
    <name type="scientific">Tripterygium wilfordii</name>
    <name type="common">Thunder God vine</name>
    <dbReference type="NCBI Taxonomy" id="458696"/>
    <lineage>
        <taxon>Eukaryota</taxon>
        <taxon>Viridiplantae</taxon>
        <taxon>Streptophyta</taxon>
        <taxon>Embryophyta</taxon>
        <taxon>Tracheophyta</taxon>
        <taxon>Spermatophyta</taxon>
        <taxon>Magnoliopsida</taxon>
        <taxon>eudicotyledons</taxon>
        <taxon>Gunneridae</taxon>
        <taxon>Pentapetalae</taxon>
        <taxon>rosids</taxon>
        <taxon>fabids</taxon>
        <taxon>Celastrales</taxon>
        <taxon>Celastraceae</taxon>
        <taxon>Tripterygium</taxon>
    </lineage>
</organism>
<name>A0A7J7CZZ4_TRIWF</name>
<evidence type="ECO:0000256" key="5">
    <source>
        <dbReference type="SAM" id="Phobius"/>
    </source>
</evidence>
<dbReference type="Pfam" id="PF03168">
    <property type="entry name" value="LEA_2"/>
    <property type="match status" value="1"/>
</dbReference>
<dbReference type="InterPro" id="IPR004864">
    <property type="entry name" value="LEA_2"/>
</dbReference>
<accession>A0A7J7CZZ4</accession>
<dbReference type="GO" id="GO:0005886">
    <property type="term" value="C:plasma membrane"/>
    <property type="evidence" value="ECO:0007669"/>
    <property type="project" value="TreeGrafter"/>
</dbReference>
<comment type="caution">
    <text evidence="7">The sequence shown here is derived from an EMBL/GenBank/DDBJ whole genome shotgun (WGS) entry which is preliminary data.</text>
</comment>
<evidence type="ECO:0000256" key="4">
    <source>
        <dbReference type="ARBA" id="ARBA00023136"/>
    </source>
</evidence>
<gene>
    <name evidence="7" type="ORF">HS088_TW12G00895</name>
</gene>
<keyword evidence="4 5" id="KW-0472">Membrane</keyword>
<dbReference type="AlphaFoldDB" id="A0A7J7CZZ4"/>
<dbReference type="GO" id="GO:0098542">
    <property type="term" value="P:defense response to other organism"/>
    <property type="evidence" value="ECO:0007669"/>
    <property type="project" value="InterPro"/>
</dbReference>
<feature type="domain" description="Late embryogenesis abundant protein LEA-2 subgroup" evidence="6">
    <location>
        <begin position="91"/>
        <end position="193"/>
    </location>
</feature>
<dbReference type="OrthoDB" id="1889094at2759"/>
<dbReference type="GO" id="GO:0009506">
    <property type="term" value="C:plasmodesma"/>
    <property type="evidence" value="ECO:0007669"/>
    <property type="project" value="TreeGrafter"/>
</dbReference>
<feature type="transmembrane region" description="Helical" evidence="5">
    <location>
        <begin position="35"/>
        <end position="58"/>
    </location>
</feature>
<evidence type="ECO:0000256" key="3">
    <source>
        <dbReference type="ARBA" id="ARBA00022989"/>
    </source>
</evidence>
<dbReference type="InParanoid" id="A0A7J7CZZ4"/>
<evidence type="ECO:0000256" key="1">
    <source>
        <dbReference type="ARBA" id="ARBA00004167"/>
    </source>
</evidence>
<proteinExistence type="predicted"/>
<keyword evidence="8" id="KW-1185">Reference proteome</keyword>
<dbReference type="PANTHER" id="PTHR31415:SF4">
    <property type="entry name" value="NDR1_HIN1-LIKE PROTEIN 3"/>
    <property type="match status" value="1"/>
</dbReference>
<dbReference type="InterPro" id="IPR044839">
    <property type="entry name" value="NDR1-like"/>
</dbReference>
<keyword evidence="2 5" id="KW-0812">Transmembrane</keyword>
<evidence type="ECO:0000313" key="7">
    <source>
        <dbReference type="EMBL" id="KAF5739685.1"/>
    </source>
</evidence>
<evidence type="ECO:0000259" key="6">
    <source>
        <dbReference type="Pfam" id="PF03168"/>
    </source>
</evidence>
<evidence type="ECO:0000313" key="8">
    <source>
        <dbReference type="Proteomes" id="UP000593562"/>
    </source>
</evidence>